<feature type="region of interest" description="Disordered" evidence="1">
    <location>
        <begin position="796"/>
        <end position="815"/>
    </location>
</feature>
<dbReference type="RefSeq" id="WP_045778907.1">
    <property type="nucleotide sequence ID" value="NZ_LAJX01000082.1"/>
</dbReference>
<evidence type="ECO:0000313" key="3">
    <source>
        <dbReference type="Proteomes" id="UP000033684"/>
    </source>
</evidence>
<protein>
    <recommendedName>
        <fullName evidence="4">MBG domain-containing protein</fullName>
    </recommendedName>
</protein>
<comment type="caution">
    <text evidence="2">The sequence shown here is derived from an EMBL/GenBank/DDBJ whole genome shotgun (WGS) entry which is preliminary data.</text>
</comment>
<name>A0A0F3IJL2_9GAMM</name>
<accession>A0A0F3IJL2</accession>
<feature type="compositionally biased region" description="Basic and acidic residues" evidence="1">
    <location>
        <begin position="798"/>
        <end position="808"/>
    </location>
</feature>
<reference evidence="3" key="1">
    <citation type="submission" date="2015-03" db="EMBL/GenBank/DDBJ databases">
        <title>Draft genome sequence of a novel methanotroph (Sn10-6) isolated from flooded ricefield rhizosphere in India.</title>
        <authorList>
            <person name="Pandit P.S."/>
            <person name="Pore S.D."/>
            <person name="Arora P."/>
            <person name="Kapse N.G."/>
            <person name="Dhakephalkar P.K."/>
            <person name="Rahalkar M.C."/>
        </authorList>
    </citation>
    <scope>NUCLEOTIDE SEQUENCE [LARGE SCALE GENOMIC DNA]</scope>
    <source>
        <strain evidence="3">Sn10-6</strain>
    </source>
</reference>
<organism evidence="2 3">
    <name type="scientific">Methylocucumis oryzae</name>
    <dbReference type="NCBI Taxonomy" id="1632867"/>
    <lineage>
        <taxon>Bacteria</taxon>
        <taxon>Pseudomonadati</taxon>
        <taxon>Pseudomonadota</taxon>
        <taxon>Gammaproteobacteria</taxon>
        <taxon>Methylococcales</taxon>
        <taxon>Methylococcaceae</taxon>
        <taxon>Methylocucumis</taxon>
    </lineage>
</organism>
<proteinExistence type="predicted"/>
<dbReference type="EMBL" id="LAJX01000082">
    <property type="protein sequence ID" value="KJV06862.1"/>
    <property type="molecule type" value="Genomic_DNA"/>
</dbReference>
<dbReference type="OrthoDB" id="218680at2"/>
<dbReference type="AlphaFoldDB" id="A0A0F3IJL2"/>
<keyword evidence="3" id="KW-1185">Reference proteome</keyword>
<sequence>MSSGTDTGSYHVADKGLLAFWYGNRMFGNGAVIDSPNTVTFKYGKNYFNTGATLNADSIVIADEAKVVFKTGNTQTFTDMTISRGILHGSDDLTISRTFNLHAGTLSGIGKLTTTAATTTTLADEDTVYLDKHWDNLGIVNWNGQAALRNSSNYSHFTNLAGGVFNVGDTRGLTDLAINLGQFNNQGTVNLVGGVLKIYSFGTDTGNYLVSNKGFLQFWNGTRNFNSGSVITSDNLVTFNSGINRFNEGSSLAVENILIDSATVNFKTGVTVHIPELTLVNAANLTGTDALSVTKLLAFYSGALGGGGLLTTGKDASVLLSEGISLLNRDWDNYGTVQFINASDSSDAQRTTALDADLPIRYWNNYGTINWLTNQSASSDLGQNVVLTNKTTGIFNIGLSDAESIRELNLGAFNNQGTVNVASGVLRIYSPGKDTGSYVVGRDATLQFYDAKRLFKGATIDSLSPISFVNSDITVRHDTTTNAPSWIIDGSKIRLFDNLTLADVQFSSGIINNFGNLRLTGALNWSGGALSGTGNYQFNNGFAYTGGSLSATGSLAIKDDSGLLVLPTMSSIKRLAAESGGDMRLSGDINASGKGNAIVLTAAGQFDNSAGAALTANNGRWLIFSTNPSDNQLGGLSANFKHYGCSGFICNNGFDVNDQDGNGLLYKVTPVLTVTPDAVTSHYRDPVTFTANYTGFIDGDDVVSAGISGTPAFTSDATSTVEPNYADEGRWDVSYNSGLASRLGYEFKDNTSSTQEWTVLPPQVRPVPVEVIQQGIKDQQNQVLVITKPDTLLMDIADSPKTDDDKNTKPLKQCR</sequence>
<evidence type="ECO:0000256" key="1">
    <source>
        <dbReference type="SAM" id="MobiDB-lite"/>
    </source>
</evidence>
<gene>
    <name evidence="2" type="ORF">VZ94_08555</name>
</gene>
<evidence type="ECO:0008006" key="4">
    <source>
        <dbReference type="Google" id="ProtNLM"/>
    </source>
</evidence>
<reference evidence="2 3" key="2">
    <citation type="journal article" date="2016" name="Microb. Ecol.">
        <title>Genome Characteristics of a Novel Type I Methanotroph (Sn10-6) Isolated from a Flooded Indian Rice Field.</title>
        <authorList>
            <person name="Rahalkar M.C."/>
            <person name="Pandit P.S."/>
            <person name="Dhakephalkar P.K."/>
            <person name="Pore S."/>
            <person name="Arora P."/>
            <person name="Kapse N."/>
        </authorList>
    </citation>
    <scope>NUCLEOTIDE SEQUENCE [LARGE SCALE GENOMIC DNA]</scope>
    <source>
        <strain evidence="2 3">Sn10-6</strain>
    </source>
</reference>
<evidence type="ECO:0000313" key="2">
    <source>
        <dbReference type="EMBL" id="KJV06862.1"/>
    </source>
</evidence>
<dbReference type="Proteomes" id="UP000033684">
    <property type="component" value="Unassembled WGS sequence"/>
</dbReference>